<name>A0A136IXI8_9PEZI</name>
<dbReference type="STRING" id="196109.A0A136IXI8"/>
<dbReference type="InterPro" id="IPR050491">
    <property type="entry name" value="AmpC-like"/>
</dbReference>
<dbReference type="SUPFAM" id="SSF56601">
    <property type="entry name" value="beta-lactamase/transpeptidase-like"/>
    <property type="match status" value="1"/>
</dbReference>
<proteinExistence type="inferred from homology"/>
<dbReference type="InParanoid" id="A0A136IXI8"/>
<dbReference type="OrthoDB" id="5946976at2759"/>
<evidence type="ECO:0000256" key="1">
    <source>
        <dbReference type="ARBA" id="ARBA00038215"/>
    </source>
</evidence>
<dbReference type="AlphaFoldDB" id="A0A136IXI8"/>
<comment type="similarity">
    <text evidence="1">Belongs to the peptidase S12 family.</text>
</comment>
<dbReference type="Pfam" id="PF00144">
    <property type="entry name" value="Beta-lactamase"/>
    <property type="match status" value="1"/>
</dbReference>
<dbReference type="Proteomes" id="UP000070501">
    <property type="component" value="Unassembled WGS sequence"/>
</dbReference>
<organism evidence="3 4">
    <name type="scientific">Microdochium bolleyi</name>
    <dbReference type="NCBI Taxonomy" id="196109"/>
    <lineage>
        <taxon>Eukaryota</taxon>
        <taxon>Fungi</taxon>
        <taxon>Dikarya</taxon>
        <taxon>Ascomycota</taxon>
        <taxon>Pezizomycotina</taxon>
        <taxon>Sordariomycetes</taxon>
        <taxon>Xylariomycetidae</taxon>
        <taxon>Xylariales</taxon>
        <taxon>Microdochiaceae</taxon>
        <taxon>Microdochium</taxon>
    </lineage>
</organism>
<evidence type="ECO:0000313" key="4">
    <source>
        <dbReference type="Proteomes" id="UP000070501"/>
    </source>
</evidence>
<keyword evidence="4" id="KW-1185">Reference proteome</keyword>
<feature type="domain" description="Beta-lactamase-related" evidence="2">
    <location>
        <begin position="17"/>
        <end position="378"/>
    </location>
</feature>
<reference evidence="4" key="1">
    <citation type="submission" date="2016-02" db="EMBL/GenBank/DDBJ databases">
        <title>Draft genome sequence of Microdochium bolleyi, a fungal endophyte of beachgrass.</title>
        <authorList>
            <consortium name="DOE Joint Genome Institute"/>
            <person name="David A.S."/>
            <person name="May G."/>
            <person name="Haridas S."/>
            <person name="Lim J."/>
            <person name="Wang M."/>
            <person name="Labutti K."/>
            <person name="Lipzen A."/>
            <person name="Barry K."/>
            <person name="Grigoriev I.V."/>
        </authorList>
    </citation>
    <scope>NUCLEOTIDE SEQUENCE [LARGE SCALE GENOMIC DNA]</scope>
    <source>
        <strain evidence="4">J235TASD1</strain>
    </source>
</reference>
<dbReference type="EMBL" id="KQ964254">
    <property type="protein sequence ID" value="KXJ89720.1"/>
    <property type="molecule type" value="Genomic_DNA"/>
</dbReference>
<gene>
    <name evidence="3" type="ORF">Micbo1qcDRAFT_121324</name>
</gene>
<evidence type="ECO:0000259" key="2">
    <source>
        <dbReference type="Pfam" id="PF00144"/>
    </source>
</evidence>
<protein>
    <submittedName>
        <fullName evidence="3">Putative penicillin-binding protein</fullName>
    </submittedName>
</protein>
<dbReference type="Gene3D" id="3.40.710.10">
    <property type="entry name" value="DD-peptidase/beta-lactamase superfamily"/>
    <property type="match status" value="1"/>
</dbReference>
<dbReference type="InterPro" id="IPR001466">
    <property type="entry name" value="Beta-lactam-related"/>
</dbReference>
<accession>A0A136IXI8</accession>
<dbReference type="InterPro" id="IPR012338">
    <property type="entry name" value="Beta-lactam/transpept-like"/>
</dbReference>
<dbReference type="PANTHER" id="PTHR46825:SF9">
    <property type="entry name" value="BETA-LACTAMASE-RELATED DOMAIN-CONTAINING PROTEIN"/>
    <property type="match status" value="1"/>
</dbReference>
<evidence type="ECO:0000313" key="3">
    <source>
        <dbReference type="EMBL" id="KXJ89720.1"/>
    </source>
</evidence>
<sequence>MGNNHQKNPLTSAHFVELVRAGLEEWHVPGISIAVVDGGDVWADGFGYATLPSRSGGIPATADTLYYAGSTTKAFTAAVLGQMIHPGKYKARFPLGWRTPIARVIRDDFVLSDEWATAHVTFEDALSHRTGLARHDKALAQCYPDEDAGGGRHAGTVRDFTRSLRHLPLVQEPRVEFRYCNLMFLAASRAIEAVTGNRWVGDVMREWIWKPLGMERTFLSVQDAQRAGGLAEGYYWDYSASGAEGEEKNEKHGYHYIPPMDLSGGSGAGGIVSSVADYALWLQCLLRESPPLSRACHNAIKTPRMVMQISLDGGSSSETGGRNDGYDGPLTYALGWWTGTYRGHRFYTHGGGMEAYGTELYFFPGLGYGVVTMANTAATSNCLGAVLAWQLIDDRLGVPKEERFDWTGRYKESIATALRKPDTAMDDYFPHRAQPPLPRALPTQQYTGTYYHPAYQNMVIFRNDGGSKEQRQAATGDSDRDSRPRRELYAAHNNRVWRMDFELEHVSGEHWLVYIDFTNTPNRLMCQFAKAEFKIASDGRVEGVHVEYLEDGTEGVIEYKKIE</sequence>
<dbReference type="PANTHER" id="PTHR46825">
    <property type="entry name" value="D-ALANYL-D-ALANINE-CARBOXYPEPTIDASE/ENDOPEPTIDASE AMPH"/>
    <property type="match status" value="1"/>
</dbReference>